<protein>
    <recommendedName>
        <fullName evidence="4">DUF5723 domain-containing protein</fullName>
    </recommendedName>
</protein>
<dbReference type="STRING" id="1125699.HMPREF9194_00655"/>
<organism evidence="2 3">
    <name type="scientific">Treponema maltophilum ATCC 51939</name>
    <dbReference type="NCBI Taxonomy" id="1125699"/>
    <lineage>
        <taxon>Bacteria</taxon>
        <taxon>Pseudomonadati</taxon>
        <taxon>Spirochaetota</taxon>
        <taxon>Spirochaetia</taxon>
        <taxon>Spirochaetales</taxon>
        <taxon>Treponemataceae</taxon>
        <taxon>Treponema</taxon>
    </lineage>
</organism>
<evidence type="ECO:0008006" key="4">
    <source>
        <dbReference type="Google" id="ProtNLM"/>
    </source>
</evidence>
<evidence type="ECO:0000313" key="2">
    <source>
        <dbReference type="EMBL" id="EPF30338.1"/>
    </source>
</evidence>
<sequence>MKFGKNKIVKTAAVFMLLSCAVFAYNPPPGGDALYSFTSPFMLSAERSSAGGPLYHVHPGHTGVNPALPADEQRIVIDAAYTALIASAQNKTYGQAFNIGGMIPSRYGVFTGVMQGVFVPFNDMLLKNGFTARVSYSKDITDWLYVGLGAYGAFGDDWAAGADIGILYLPEKIGALPFIRKPRFAVSLTGMGKNFKPATIGLDGSANKITSFPSVFTPHVGFAGTLFEIKYLSGGLSLDLSFPTFQNLVFDAGLQFLIADTVRLSTGWQCNVREALAKKNSWYPSVSLSVKFGFTSTDESILSKKGWQQSEMIVSAAYRPLHAGIHAASGGAALYFGLKDTAAPEITLWGNDE</sequence>
<evidence type="ECO:0000256" key="1">
    <source>
        <dbReference type="SAM" id="SignalP"/>
    </source>
</evidence>
<proteinExistence type="predicted"/>
<keyword evidence="3" id="KW-1185">Reference proteome</keyword>
<accession>S3JWJ4</accession>
<dbReference type="OrthoDB" id="357252at2"/>
<dbReference type="HOGENOM" id="CLU_821196_0_0_12"/>
<keyword evidence="1" id="KW-0732">Signal</keyword>
<dbReference type="PATRIC" id="fig|1125699.3.peg.666"/>
<comment type="caution">
    <text evidence="2">The sequence shown here is derived from an EMBL/GenBank/DDBJ whole genome shotgun (WGS) entry which is preliminary data.</text>
</comment>
<dbReference type="RefSeq" id="WP_016524949.1">
    <property type="nucleotide sequence ID" value="NZ_KE332518.1"/>
</dbReference>
<dbReference type="AlphaFoldDB" id="S3JWJ4"/>
<evidence type="ECO:0000313" key="3">
    <source>
        <dbReference type="Proteomes" id="UP000014541"/>
    </source>
</evidence>
<reference evidence="2 3" key="1">
    <citation type="submission" date="2013-04" db="EMBL/GenBank/DDBJ databases">
        <title>The Genome Sequence of Treponema maltophilum ATCC 51939.</title>
        <authorList>
            <consortium name="The Broad Institute Genomics Platform"/>
            <person name="Earl A."/>
            <person name="Ward D."/>
            <person name="Feldgarden M."/>
            <person name="Gevers D."/>
            <person name="Leonetti C."/>
            <person name="Blanton J.M."/>
            <person name="Dewhirst F.E."/>
            <person name="Izard J."/>
            <person name="Walker B."/>
            <person name="Young S."/>
            <person name="Zeng Q."/>
            <person name="Gargeya S."/>
            <person name="Fitzgerald M."/>
            <person name="Haas B."/>
            <person name="Abouelleil A."/>
            <person name="Allen A.W."/>
            <person name="Alvarado L."/>
            <person name="Arachchi H.M."/>
            <person name="Berlin A.M."/>
            <person name="Chapman S.B."/>
            <person name="Gainer-Dewar J."/>
            <person name="Goldberg J."/>
            <person name="Griggs A."/>
            <person name="Gujja S."/>
            <person name="Hansen M."/>
            <person name="Howarth C."/>
            <person name="Imamovic A."/>
            <person name="Ireland A."/>
            <person name="Larimer J."/>
            <person name="McCowan C."/>
            <person name="Murphy C."/>
            <person name="Pearson M."/>
            <person name="Poon T.W."/>
            <person name="Priest M."/>
            <person name="Roberts A."/>
            <person name="Saif S."/>
            <person name="Shea T."/>
            <person name="Sisk P."/>
            <person name="Sykes S."/>
            <person name="Wortman J."/>
            <person name="Nusbaum C."/>
            <person name="Birren B."/>
        </authorList>
    </citation>
    <scope>NUCLEOTIDE SEQUENCE [LARGE SCALE GENOMIC DNA]</scope>
    <source>
        <strain evidence="2 3">ATCC 51939</strain>
    </source>
</reference>
<gene>
    <name evidence="2" type="ORF">HMPREF9194_00655</name>
</gene>
<dbReference type="eggNOG" id="COG2885">
    <property type="taxonomic scope" value="Bacteria"/>
</dbReference>
<dbReference type="EMBL" id="ATFF01000006">
    <property type="protein sequence ID" value="EPF30338.1"/>
    <property type="molecule type" value="Genomic_DNA"/>
</dbReference>
<feature type="chain" id="PRO_5004511024" description="DUF5723 domain-containing protein" evidence="1">
    <location>
        <begin position="25"/>
        <end position="353"/>
    </location>
</feature>
<feature type="signal peptide" evidence="1">
    <location>
        <begin position="1"/>
        <end position="24"/>
    </location>
</feature>
<dbReference type="Proteomes" id="UP000014541">
    <property type="component" value="Unassembled WGS sequence"/>
</dbReference>
<name>S3JWJ4_TREMA</name>